<dbReference type="InterPro" id="IPR007348">
    <property type="entry name" value="CopC_dom"/>
</dbReference>
<dbReference type="Pfam" id="PF04234">
    <property type="entry name" value="CopC"/>
    <property type="match status" value="1"/>
</dbReference>
<dbReference type="InterPro" id="IPR014755">
    <property type="entry name" value="Cu-Rt/internalin_Ig-like"/>
</dbReference>
<dbReference type="SUPFAM" id="SSF81296">
    <property type="entry name" value="E set domains"/>
    <property type="match status" value="1"/>
</dbReference>
<dbReference type="AlphaFoldDB" id="X7E6M3"/>
<dbReference type="Gene3D" id="2.60.40.1220">
    <property type="match status" value="1"/>
</dbReference>
<dbReference type="InterPro" id="IPR014756">
    <property type="entry name" value="Ig_E-set"/>
</dbReference>
<dbReference type="GO" id="GO:0046688">
    <property type="term" value="P:response to copper ion"/>
    <property type="evidence" value="ECO:0007669"/>
    <property type="project" value="InterPro"/>
</dbReference>
<proteinExistence type="predicted"/>
<evidence type="ECO:0000259" key="3">
    <source>
        <dbReference type="Pfam" id="PF04234"/>
    </source>
</evidence>
<keyword evidence="1" id="KW-0732">Signal</keyword>
<evidence type="ECO:0000256" key="2">
    <source>
        <dbReference type="ARBA" id="ARBA00023008"/>
    </source>
</evidence>
<feature type="domain" description="CopC" evidence="3">
    <location>
        <begin position="3"/>
        <end position="78"/>
    </location>
</feature>
<dbReference type="STRING" id="1122207.MUS1_10075"/>
<gene>
    <name evidence="4" type="ORF">MUS1_10075</name>
</gene>
<reference evidence="4 5" key="1">
    <citation type="submission" date="2014-01" db="EMBL/GenBank/DDBJ databases">
        <title>Marinomonas ushuaiensis DSM 15871 Genome Sequencing.</title>
        <authorList>
            <person name="Lai Q."/>
            <person name="Shao Z.S."/>
        </authorList>
    </citation>
    <scope>NUCLEOTIDE SEQUENCE [LARGE SCALE GENOMIC DNA]</scope>
    <source>
        <strain evidence="4 5">DSM 15871</strain>
    </source>
</reference>
<evidence type="ECO:0000256" key="1">
    <source>
        <dbReference type="ARBA" id="ARBA00022729"/>
    </source>
</evidence>
<organism evidence="4 5">
    <name type="scientific">Marinomonas ushuaiensis DSM 15871</name>
    <dbReference type="NCBI Taxonomy" id="1122207"/>
    <lineage>
        <taxon>Bacteria</taxon>
        <taxon>Pseudomonadati</taxon>
        <taxon>Pseudomonadota</taxon>
        <taxon>Gammaproteobacteria</taxon>
        <taxon>Oceanospirillales</taxon>
        <taxon>Oceanospirillaceae</taxon>
        <taxon>Marinomonas</taxon>
    </lineage>
</organism>
<keyword evidence="2" id="KW-0186">Copper</keyword>
<accession>X7E6M3</accession>
<dbReference type="eggNOG" id="COG2372">
    <property type="taxonomic scope" value="Bacteria"/>
</dbReference>
<dbReference type="PATRIC" id="fig|1122207.3.peg.1159"/>
<dbReference type="GO" id="GO:0042597">
    <property type="term" value="C:periplasmic space"/>
    <property type="evidence" value="ECO:0007669"/>
    <property type="project" value="InterPro"/>
</dbReference>
<comment type="caution">
    <text evidence="4">The sequence shown here is derived from an EMBL/GenBank/DDBJ whole genome shotgun (WGS) entry which is preliminary data.</text>
</comment>
<evidence type="ECO:0000313" key="4">
    <source>
        <dbReference type="EMBL" id="ETX11607.1"/>
    </source>
</evidence>
<protein>
    <submittedName>
        <fullName evidence="4">Copper resistance protein C</fullName>
    </submittedName>
</protein>
<dbReference type="Proteomes" id="UP000054058">
    <property type="component" value="Unassembled WGS sequence"/>
</dbReference>
<dbReference type="GO" id="GO:0005507">
    <property type="term" value="F:copper ion binding"/>
    <property type="evidence" value="ECO:0007669"/>
    <property type="project" value="InterPro"/>
</dbReference>
<name>X7E6M3_9GAMM</name>
<keyword evidence="5" id="KW-1185">Reference proteome</keyword>
<evidence type="ECO:0000313" key="5">
    <source>
        <dbReference type="Proteomes" id="UP000054058"/>
    </source>
</evidence>
<sequence length="81" mass="9389">MLMSQAERVELHFEAPMKVISLKVENYAGKEIDVKFDRNAPDAKVFKAMLPKLRADNYFVKWRAMGKDGHTVKGKYGFMQH</sequence>
<dbReference type="EMBL" id="JAMB01000003">
    <property type="protein sequence ID" value="ETX11607.1"/>
    <property type="molecule type" value="Genomic_DNA"/>
</dbReference>